<evidence type="ECO:0000313" key="1">
    <source>
        <dbReference type="EMBL" id="APZ51453.1"/>
    </source>
</evidence>
<evidence type="ECO:0000313" key="2">
    <source>
        <dbReference type="Proteomes" id="UP000187059"/>
    </source>
</evidence>
<proteinExistence type="predicted"/>
<dbReference type="Proteomes" id="UP000187059">
    <property type="component" value="Chromosome"/>
</dbReference>
<organism evidence="1 2">
    <name type="scientific">Salipiger abyssi</name>
    <dbReference type="NCBI Taxonomy" id="1250539"/>
    <lineage>
        <taxon>Bacteria</taxon>
        <taxon>Pseudomonadati</taxon>
        <taxon>Pseudomonadota</taxon>
        <taxon>Alphaproteobacteria</taxon>
        <taxon>Rhodobacterales</taxon>
        <taxon>Roseobacteraceae</taxon>
        <taxon>Salipiger</taxon>
    </lineage>
</organism>
<sequence length="64" mass="7024">MHHPQNRIPGFKRCGFPRSATHDTLPVVSRSGVCRQSRCHATFSCVSWWAARFAPTSGAPGTGR</sequence>
<keyword evidence="2" id="KW-1185">Reference proteome</keyword>
<protein>
    <submittedName>
        <fullName evidence="1">Uncharacterized protein</fullName>
    </submittedName>
</protein>
<gene>
    <name evidence="1" type="ORF">Ga0080574_TMP1119</name>
</gene>
<accession>A0A1P8UPX6</accession>
<reference evidence="1 2" key="1">
    <citation type="submission" date="2016-04" db="EMBL/GenBank/DDBJ databases">
        <title>Deep-sea bacteria in the southern Pacific.</title>
        <authorList>
            <person name="Tang K."/>
        </authorList>
    </citation>
    <scope>NUCLEOTIDE SEQUENCE [LARGE SCALE GENOMIC DNA]</scope>
    <source>
        <strain evidence="1 2">JLT2014</strain>
    </source>
</reference>
<dbReference type="STRING" id="1250539.Ga0080574_TMP1119"/>
<name>A0A1P8UPX6_9RHOB</name>
<dbReference type="KEGG" id="paby:Ga0080574_TMP1119"/>
<dbReference type="EMBL" id="CP015093">
    <property type="protein sequence ID" value="APZ51453.1"/>
    <property type="molecule type" value="Genomic_DNA"/>
</dbReference>
<dbReference type="AlphaFoldDB" id="A0A1P8UPX6"/>